<dbReference type="EMBL" id="CM001224">
    <property type="protein sequence ID" value="AET02087.1"/>
    <property type="molecule type" value="Genomic_DNA"/>
</dbReference>
<sequence>MSHRNTKCCQKDILPFVCYLGKQKLMRMLLKNFVTRYNRFSTKFTHEQRKKMLDFAITLGWNIKNNDENVFTHEQRNKMLDFAMTLGWKIKNNDENVFTHEQRKKMLDFAMTLGWKIKNNDENVFTHDQRKKMLDFAMILGWKIKTNDQNVVEEFCNNIEVKCHVFKVCIAV</sequence>
<dbReference type="GO" id="GO:0003700">
    <property type="term" value="F:DNA-binding transcription factor activity"/>
    <property type="evidence" value="ECO:0000318"/>
    <property type="project" value="GO_Central"/>
</dbReference>
<dbReference type="PANTHER" id="PTHR31948">
    <property type="entry name" value="ZINC-FINGER HOMEODOMAIN PROTEIN 2"/>
    <property type="match status" value="1"/>
</dbReference>
<name>G7LBU9_MEDTR</name>
<dbReference type="EnsemblPlants" id="AET02087">
    <property type="protein sequence ID" value="AET02087"/>
    <property type="gene ID" value="MTR_8g032100"/>
</dbReference>
<dbReference type="Proteomes" id="UP000002051">
    <property type="component" value="Chromosome 8"/>
</dbReference>
<reference evidence="2" key="3">
    <citation type="submission" date="2015-04" db="UniProtKB">
        <authorList>
            <consortium name="EnsemblPlants"/>
        </authorList>
    </citation>
    <scope>IDENTIFICATION</scope>
    <source>
        <strain evidence="2">cv. Jemalong A17</strain>
    </source>
</reference>
<accession>G7LBU9</accession>
<organism evidence="1 3">
    <name type="scientific">Medicago truncatula</name>
    <name type="common">Barrel medic</name>
    <name type="synonym">Medicago tribuloides</name>
    <dbReference type="NCBI Taxonomy" id="3880"/>
    <lineage>
        <taxon>Eukaryota</taxon>
        <taxon>Viridiplantae</taxon>
        <taxon>Streptophyta</taxon>
        <taxon>Embryophyta</taxon>
        <taxon>Tracheophyta</taxon>
        <taxon>Spermatophyta</taxon>
        <taxon>Magnoliopsida</taxon>
        <taxon>eudicotyledons</taxon>
        <taxon>Gunneridae</taxon>
        <taxon>Pentapetalae</taxon>
        <taxon>rosids</taxon>
        <taxon>fabids</taxon>
        <taxon>Fabales</taxon>
        <taxon>Fabaceae</taxon>
        <taxon>Papilionoideae</taxon>
        <taxon>50 kb inversion clade</taxon>
        <taxon>NPAAA clade</taxon>
        <taxon>Hologalegina</taxon>
        <taxon>IRL clade</taxon>
        <taxon>Trifolieae</taxon>
        <taxon>Medicago</taxon>
    </lineage>
</organism>
<dbReference type="GO" id="GO:0005634">
    <property type="term" value="C:nucleus"/>
    <property type="evidence" value="ECO:0000318"/>
    <property type="project" value="GO_Central"/>
</dbReference>
<dbReference type="PaxDb" id="3880-AET02087"/>
<reference evidence="1 3" key="1">
    <citation type="journal article" date="2011" name="Nature">
        <title>The Medicago genome provides insight into the evolution of rhizobial symbioses.</title>
        <authorList>
            <person name="Young N.D."/>
            <person name="Debelle F."/>
            <person name="Oldroyd G.E."/>
            <person name="Geurts R."/>
            <person name="Cannon S.B."/>
            <person name="Udvardi M.K."/>
            <person name="Benedito V.A."/>
            <person name="Mayer K.F."/>
            <person name="Gouzy J."/>
            <person name="Schoof H."/>
            <person name="Van de Peer Y."/>
            <person name="Proost S."/>
            <person name="Cook D.R."/>
            <person name="Meyers B.C."/>
            <person name="Spannagl M."/>
            <person name="Cheung F."/>
            <person name="De Mita S."/>
            <person name="Krishnakumar V."/>
            <person name="Gundlach H."/>
            <person name="Zhou S."/>
            <person name="Mudge J."/>
            <person name="Bharti A.K."/>
            <person name="Murray J.D."/>
            <person name="Naoumkina M.A."/>
            <person name="Rosen B."/>
            <person name="Silverstein K.A."/>
            <person name="Tang H."/>
            <person name="Rombauts S."/>
            <person name="Zhao P.X."/>
            <person name="Zhou P."/>
            <person name="Barbe V."/>
            <person name="Bardou P."/>
            <person name="Bechner M."/>
            <person name="Bellec A."/>
            <person name="Berger A."/>
            <person name="Berges H."/>
            <person name="Bidwell S."/>
            <person name="Bisseling T."/>
            <person name="Choisne N."/>
            <person name="Couloux A."/>
            <person name="Denny R."/>
            <person name="Deshpande S."/>
            <person name="Dai X."/>
            <person name="Doyle J.J."/>
            <person name="Dudez A.M."/>
            <person name="Farmer A.D."/>
            <person name="Fouteau S."/>
            <person name="Franken C."/>
            <person name="Gibelin C."/>
            <person name="Gish J."/>
            <person name="Goldstein S."/>
            <person name="Gonzalez A.J."/>
            <person name="Green P.J."/>
            <person name="Hallab A."/>
            <person name="Hartog M."/>
            <person name="Hua A."/>
            <person name="Humphray S.J."/>
            <person name="Jeong D.H."/>
            <person name="Jing Y."/>
            <person name="Jocker A."/>
            <person name="Kenton S.M."/>
            <person name="Kim D.J."/>
            <person name="Klee K."/>
            <person name="Lai H."/>
            <person name="Lang C."/>
            <person name="Lin S."/>
            <person name="Macmil S.L."/>
            <person name="Magdelenat G."/>
            <person name="Matthews L."/>
            <person name="McCorrison J."/>
            <person name="Monaghan E.L."/>
            <person name="Mun J.H."/>
            <person name="Najar F.Z."/>
            <person name="Nicholson C."/>
            <person name="Noirot C."/>
            <person name="O'Bleness M."/>
            <person name="Paule C.R."/>
            <person name="Poulain J."/>
            <person name="Prion F."/>
            <person name="Qin B."/>
            <person name="Qu C."/>
            <person name="Retzel E.F."/>
            <person name="Riddle C."/>
            <person name="Sallet E."/>
            <person name="Samain S."/>
            <person name="Samson N."/>
            <person name="Sanders I."/>
            <person name="Saurat O."/>
            <person name="Scarpelli C."/>
            <person name="Schiex T."/>
            <person name="Segurens B."/>
            <person name="Severin A.J."/>
            <person name="Sherrier D.J."/>
            <person name="Shi R."/>
            <person name="Sims S."/>
            <person name="Singer S.R."/>
            <person name="Sinharoy S."/>
            <person name="Sterck L."/>
            <person name="Viollet A."/>
            <person name="Wang B.B."/>
            <person name="Wang K."/>
            <person name="Wang M."/>
            <person name="Wang X."/>
            <person name="Warfsmann J."/>
            <person name="Weissenbach J."/>
            <person name="White D.D."/>
            <person name="White J.D."/>
            <person name="Wiley G.B."/>
            <person name="Wincker P."/>
            <person name="Xing Y."/>
            <person name="Yang L."/>
            <person name="Yao Z."/>
            <person name="Ying F."/>
            <person name="Zhai J."/>
            <person name="Zhou L."/>
            <person name="Zuber A."/>
            <person name="Denarie J."/>
            <person name="Dixon R.A."/>
            <person name="May G.D."/>
            <person name="Schwartz D.C."/>
            <person name="Rogers J."/>
            <person name="Quetier F."/>
            <person name="Town C.D."/>
            <person name="Roe B.A."/>
        </authorList>
    </citation>
    <scope>NUCLEOTIDE SEQUENCE [LARGE SCALE GENOMIC DNA]</scope>
    <source>
        <strain evidence="1">A17</strain>
        <strain evidence="2 3">cv. Jemalong A17</strain>
    </source>
</reference>
<evidence type="ECO:0000313" key="1">
    <source>
        <dbReference type="EMBL" id="AET02087.1"/>
    </source>
</evidence>
<proteinExistence type="predicted"/>
<dbReference type="Gene3D" id="1.10.10.60">
    <property type="entry name" value="Homeodomain-like"/>
    <property type="match status" value="4"/>
</dbReference>
<keyword evidence="1" id="KW-0238">DNA-binding</keyword>
<gene>
    <name evidence="1" type="ordered locus">MTR_8g032100</name>
</gene>
<dbReference type="AlphaFoldDB" id="G7LBU9"/>
<keyword evidence="1" id="KW-0371">Homeobox</keyword>
<dbReference type="HOGENOM" id="CLU_1557605_0_0_1"/>
<evidence type="ECO:0000313" key="3">
    <source>
        <dbReference type="Proteomes" id="UP000002051"/>
    </source>
</evidence>
<dbReference type="GO" id="GO:0006355">
    <property type="term" value="P:regulation of DNA-templated transcription"/>
    <property type="evidence" value="ECO:0000318"/>
    <property type="project" value="GO_Central"/>
</dbReference>
<dbReference type="STRING" id="3880.G7LBU9"/>
<dbReference type="PANTHER" id="PTHR31948:SF140">
    <property type="entry name" value="ZINC-FINGER HOMEODOMAIN PROTEIN 2"/>
    <property type="match status" value="1"/>
</dbReference>
<reference evidence="1 3" key="2">
    <citation type="journal article" date="2014" name="BMC Genomics">
        <title>An improved genome release (version Mt4.0) for the model legume Medicago truncatula.</title>
        <authorList>
            <person name="Tang H."/>
            <person name="Krishnakumar V."/>
            <person name="Bidwell S."/>
            <person name="Rosen B."/>
            <person name="Chan A."/>
            <person name="Zhou S."/>
            <person name="Gentzbittel L."/>
            <person name="Childs K.L."/>
            <person name="Yandell M."/>
            <person name="Gundlach H."/>
            <person name="Mayer K.F."/>
            <person name="Schwartz D.C."/>
            <person name="Town C.D."/>
        </authorList>
    </citation>
    <scope>GENOME REANNOTATION</scope>
    <source>
        <strain evidence="2 3">cv. Jemalong A17</strain>
    </source>
</reference>
<protein>
    <submittedName>
        <fullName evidence="1">Homeobox domain, ZF-HD class protein</fullName>
    </submittedName>
</protein>
<dbReference type="GO" id="GO:0000976">
    <property type="term" value="F:transcription cis-regulatory region binding"/>
    <property type="evidence" value="ECO:0000318"/>
    <property type="project" value="GO_Central"/>
</dbReference>
<keyword evidence="3" id="KW-1185">Reference proteome</keyword>
<evidence type="ECO:0000313" key="2">
    <source>
        <dbReference type="EnsemblPlants" id="AET02087"/>
    </source>
</evidence>